<evidence type="ECO:0000313" key="2">
    <source>
        <dbReference type="EMBL" id="VCW84068.1"/>
    </source>
</evidence>
<feature type="non-terminal residue" evidence="2">
    <location>
        <position position="1"/>
    </location>
</feature>
<reference evidence="2 3" key="1">
    <citation type="submission" date="2018-10" db="EMBL/GenBank/DDBJ databases">
        <authorList>
            <person name="Ekblom R."/>
            <person name="Jareborg N."/>
        </authorList>
    </citation>
    <scope>NUCLEOTIDE SEQUENCE [LARGE SCALE GENOMIC DNA]</scope>
    <source>
        <tissue evidence="2">Muscle</tissue>
    </source>
</reference>
<evidence type="ECO:0000256" key="1">
    <source>
        <dbReference type="SAM" id="MobiDB-lite"/>
    </source>
</evidence>
<name>A0A9X9LRS9_GULGU</name>
<dbReference type="EMBL" id="CYRY02013452">
    <property type="protein sequence ID" value="VCW84068.1"/>
    <property type="molecule type" value="Genomic_DNA"/>
</dbReference>
<accession>A0A9X9LRS9</accession>
<evidence type="ECO:0000313" key="3">
    <source>
        <dbReference type="Proteomes" id="UP000269945"/>
    </source>
</evidence>
<comment type="caution">
    <text evidence="2">The sequence shown here is derived from an EMBL/GenBank/DDBJ whole genome shotgun (WGS) entry which is preliminary data.</text>
</comment>
<protein>
    <submittedName>
        <fullName evidence="2">Uncharacterized protein</fullName>
    </submittedName>
</protein>
<feature type="region of interest" description="Disordered" evidence="1">
    <location>
        <begin position="1"/>
        <end position="43"/>
    </location>
</feature>
<organism evidence="2 3">
    <name type="scientific">Gulo gulo</name>
    <name type="common">Wolverine</name>
    <name type="synonym">Gluton</name>
    <dbReference type="NCBI Taxonomy" id="48420"/>
    <lineage>
        <taxon>Eukaryota</taxon>
        <taxon>Metazoa</taxon>
        <taxon>Chordata</taxon>
        <taxon>Craniata</taxon>
        <taxon>Vertebrata</taxon>
        <taxon>Euteleostomi</taxon>
        <taxon>Mammalia</taxon>
        <taxon>Eutheria</taxon>
        <taxon>Laurasiatheria</taxon>
        <taxon>Carnivora</taxon>
        <taxon>Caniformia</taxon>
        <taxon>Musteloidea</taxon>
        <taxon>Mustelidae</taxon>
        <taxon>Guloninae</taxon>
        <taxon>Gulo</taxon>
    </lineage>
</organism>
<proteinExistence type="predicted"/>
<keyword evidence="3" id="KW-1185">Reference proteome</keyword>
<dbReference type="AlphaFoldDB" id="A0A9X9LRS9"/>
<dbReference type="Proteomes" id="UP000269945">
    <property type="component" value="Unassembled WGS sequence"/>
</dbReference>
<gene>
    <name evidence="2" type="ORF">BN2614_LOCUS3</name>
</gene>
<sequence length="92" mass="10156">LEPSGSFSELLSHGEVAPRRRSWPTARRGKAESRRRSLGTRQTCGASAVWGAARGGSQSPCRRGDTARDVTMQGDGHWYRGIRLLSEMERSI</sequence>